<protein>
    <submittedName>
        <fullName evidence="1">Uncharacterized protein</fullName>
    </submittedName>
</protein>
<name>A0A0L8H5D4_OCTBM</name>
<evidence type="ECO:0000313" key="1">
    <source>
        <dbReference type="EMBL" id="KOF84483.1"/>
    </source>
</evidence>
<dbReference type="STRING" id="37653.A0A0L8H5D4"/>
<organism evidence="1">
    <name type="scientific">Octopus bimaculoides</name>
    <name type="common">California two-spotted octopus</name>
    <dbReference type="NCBI Taxonomy" id="37653"/>
    <lineage>
        <taxon>Eukaryota</taxon>
        <taxon>Metazoa</taxon>
        <taxon>Spiralia</taxon>
        <taxon>Lophotrochozoa</taxon>
        <taxon>Mollusca</taxon>
        <taxon>Cephalopoda</taxon>
        <taxon>Coleoidea</taxon>
        <taxon>Octopodiformes</taxon>
        <taxon>Octopoda</taxon>
        <taxon>Incirrata</taxon>
        <taxon>Octopodidae</taxon>
        <taxon>Octopus</taxon>
    </lineage>
</organism>
<sequence length="117" mass="13074">MMVVRPLKRSFFCDHVEVVELTTNLRFLTEGRSDESLLITFLINLNATNGHGNGTHHIIVSLYDNVIETEVASGPYAGSTLLIPRIPHVSQEMEFTITCKQFPIKLAFALTCNKAPE</sequence>
<accession>A0A0L8H5D4</accession>
<reference evidence="1" key="1">
    <citation type="submission" date="2015-07" db="EMBL/GenBank/DDBJ databases">
        <title>MeaNS - Measles Nucleotide Surveillance Program.</title>
        <authorList>
            <person name="Tran T."/>
            <person name="Druce J."/>
        </authorList>
    </citation>
    <scope>NUCLEOTIDE SEQUENCE</scope>
    <source>
        <strain evidence="1">UCB-OBI-ISO-001</strain>
        <tissue evidence="1">Gonad</tissue>
    </source>
</reference>
<gene>
    <name evidence="1" type="ORF">OCBIM_22022035mg</name>
</gene>
<dbReference type="EMBL" id="KQ419149">
    <property type="protein sequence ID" value="KOF84483.1"/>
    <property type="molecule type" value="Genomic_DNA"/>
</dbReference>
<dbReference type="AlphaFoldDB" id="A0A0L8H5D4"/>
<proteinExistence type="predicted"/>